<evidence type="ECO:0000313" key="1">
    <source>
        <dbReference type="EMBL" id="WUN78006.1"/>
    </source>
</evidence>
<organism evidence="1 2">
    <name type="scientific">Streptomyces erythrochromogenes</name>
    <dbReference type="NCBI Taxonomy" id="285574"/>
    <lineage>
        <taxon>Bacteria</taxon>
        <taxon>Bacillati</taxon>
        <taxon>Actinomycetota</taxon>
        <taxon>Actinomycetes</taxon>
        <taxon>Kitasatosporales</taxon>
        <taxon>Streptomycetaceae</taxon>
        <taxon>Streptomyces</taxon>
    </lineage>
</organism>
<gene>
    <name evidence="1" type="ORF">OHA91_05550</name>
</gene>
<protein>
    <submittedName>
        <fullName evidence="1">Uncharacterized protein</fullName>
    </submittedName>
</protein>
<evidence type="ECO:0000313" key="2">
    <source>
        <dbReference type="Proteomes" id="UP001432312"/>
    </source>
</evidence>
<dbReference type="EMBL" id="CP108036">
    <property type="protein sequence ID" value="WUN78006.1"/>
    <property type="molecule type" value="Genomic_DNA"/>
</dbReference>
<reference evidence="1" key="1">
    <citation type="submission" date="2022-10" db="EMBL/GenBank/DDBJ databases">
        <title>The complete genomes of actinobacterial strains from the NBC collection.</title>
        <authorList>
            <person name="Joergensen T.S."/>
            <person name="Alvarez Arevalo M."/>
            <person name="Sterndorff E.B."/>
            <person name="Faurdal D."/>
            <person name="Vuksanovic O."/>
            <person name="Mourched A.-S."/>
            <person name="Charusanti P."/>
            <person name="Shaw S."/>
            <person name="Blin K."/>
            <person name="Weber T."/>
        </authorList>
    </citation>
    <scope>NUCLEOTIDE SEQUENCE</scope>
    <source>
        <strain evidence="1">NBC_00303</strain>
    </source>
</reference>
<keyword evidence="2" id="KW-1185">Reference proteome</keyword>
<dbReference type="Proteomes" id="UP001432312">
    <property type="component" value="Chromosome"/>
</dbReference>
<dbReference type="GeneID" id="95495479"/>
<name>A0ABZ1Q5M4_9ACTN</name>
<proteinExistence type="predicted"/>
<accession>A0ABZ1Q5M4</accession>
<sequence length="64" mass="7117">MAIELPDELVQLQRAAHTARREATTDAYGPEGWEPWLDAVDAVHVAVTKYAKESGQCQHEVETP</sequence>
<dbReference type="RefSeq" id="WP_078959103.1">
    <property type="nucleotide sequence ID" value="NZ_CP108036.1"/>
</dbReference>